<dbReference type="Proteomes" id="UP001595858">
    <property type="component" value="Unassembled WGS sequence"/>
</dbReference>
<evidence type="ECO:0000313" key="1">
    <source>
        <dbReference type="EMBL" id="MFC4866290.1"/>
    </source>
</evidence>
<dbReference type="EMBL" id="JBHSIY010000006">
    <property type="protein sequence ID" value="MFC4866290.1"/>
    <property type="molecule type" value="Genomic_DNA"/>
</dbReference>
<proteinExistence type="predicted"/>
<organism evidence="1 2">
    <name type="scientific">Streptomonospora arabica</name>
    <dbReference type="NCBI Taxonomy" id="412417"/>
    <lineage>
        <taxon>Bacteria</taxon>
        <taxon>Bacillati</taxon>
        <taxon>Actinomycetota</taxon>
        <taxon>Actinomycetes</taxon>
        <taxon>Streptosporangiales</taxon>
        <taxon>Nocardiopsidaceae</taxon>
        <taxon>Streptomonospora</taxon>
    </lineage>
</organism>
<name>A0ABV9SJG0_9ACTN</name>
<keyword evidence="2" id="KW-1185">Reference proteome</keyword>
<protein>
    <recommendedName>
        <fullName evidence="3">IclR-ED domain-containing protein</fullName>
    </recommendedName>
</protein>
<reference evidence="2" key="1">
    <citation type="journal article" date="2019" name="Int. J. Syst. Evol. Microbiol.">
        <title>The Global Catalogue of Microorganisms (GCM) 10K type strain sequencing project: providing services to taxonomists for standard genome sequencing and annotation.</title>
        <authorList>
            <consortium name="The Broad Institute Genomics Platform"/>
            <consortium name="The Broad Institute Genome Sequencing Center for Infectious Disease"/>
            <person name="Wu L."/>
            <person name="Ma J."/>
        </authorList>
    </citation>
    <scope>NUCLEOTIDE SEQUENCE [LARGE SCALE GENOMIC DNA]</scope>
    <source>
        <strain evidence="2">CGMCC 4.7304</strain>
    </source>
</reference>
<gene>
    <name evidence="1" type="ORF">ACFPCZ_06580</name>
</gene>
<evidence type="ECO:0008006" key="3">
    <source>
        <dbReference type="Google" id="ProtNLM"/>
    </source>
</evidence>
<dbReference type="RefSeq" id="WP_344139772.1">
    <property type="nucleotide sequence ID" value="NZ_BAAAQI010000001.1"/>
</dbReference>
<accession>A0ABV9SJG0</accession>
<evidence type="ECO:0000313" key="2">
    <source>
        <dbReference type="Proteomes" id="UP001595858"/>
    </source>
</evidence>
<comment type="caution">
    <text evidence="1">The sequence shown here is derived from an EMBL/GenBank/DDBJ whole genome shotgun (WGS) entry which is preliminary data.</text>
</comment>
<sequence>MSPADTEGAVCVGAVVDPTTHEVMAWISTPGHTAHLVPLPAETARRWARMLERSADAADFLHESEPSR</sequence>